<evidence type="ECO:0000313" key="12">
    <source>
        <dbReference type="EMBL" id="BDI32312.1"/>
    </source>
</evidence>
<proteinExistence type="inferred from homology"/>
<keyword evidence="8" id="KW-0411">Iron-sulfur</keyword>
<evidence type="ECO:0000256" key="1">
    <source>
        <dbReference type="ARBA" id="ARBA00001933"/>
    </source>
</evidence>
<reference evidence="12 13" key="1">
    <citation type="journal article" date="2019" name="Int. J. Syst. Evol. Microbiol.">
        <title>Capsulimonas corticalis gen. nov., sp. nov., an aerobic capsulated bacterium, of a novel bacterial order, Capsulimonadales ord. nov., of the class Armatimonadia of the phylum Armatimonadetes.</title>
        <authorList>
            <person name="Li J."/>
            <person name="Kudo C."/>
            <person name="Tonouchi A."/>
        </authorList>
    </citation>
    <scope>NUCLEOTIDE SEQUENCE [LARGE SCALE GENOMIC DNA]</scope>
    <source>
        <strain evidence="12 13">AX-7</strain>
    </source>
</reference>
<keyword evidence="7" id="KW-0408">Iron</keyword>
<evidence type="ECO:0000313" key="13">
    <source>
        <dbReference type="Proteomes" id="UP000287394"/>
    </source>
</evidence>
<accession>A0A402CXH3</accession>
<dbReference type="PROSITE" id="PS00595">
    <property type="entry name" value="AA_TRANSFER_CLASS_5"/>
    <property type="match status" value="1"/>
</dbReference>
<keyword evidence="13" id="KW-1185">Reference proteome</keyword>
<evidence type="ECO:0000256" key="3">
    <source>
        <dbReference type="ARBA" id="ARBA00012239"/>
    </source>
</evidence>
<dbReference type="FunCoup" id="A0A402CXH3">
    <property type="interactions" value="450"/>
</dbReference>
<evidence type="ECO:0000256" key="2">
    <source>
        <dbReference type="ARBA" id="ARBA00006490"/>
    </source>
</evidence>
<evidence type="ECO:0000259" key="11">
    <source>
        <dbReference type="Pfam" id="PF00266"/>
    </source>
</evidence>
<dbReference type="InterPro" id="IPR020578">
    <property type="entry name" value="Aminotrans_V_PyrdxlP_BS"/>
</dbReference>
<dbReference type="SUPFAM" id="SSF53383">
    <property type="entry name" value="PLP-dependent transferases"/>
    <property type="match status" value="1"/>
</dbReference>
<dbReference type="GO" id="GO:0051536">
    <property type="term" value="F:iron-sulfur cluster binding"/>
    <property type="evidence" value="ECO:0007669"/>
    <property type="project" value="UniProtKB-KW"/>
</dbReference>
<dbReference type="InterPro" id="IPR015424">
    <property type="entry name" value="PyrdxlP-dep_Trfase"/>
</dbReference>
<evidence type="ECO:0000256" key="7">
    <source>
        <dbReference type="ARBA" id="ARBA00023004"/>
    </source>
</evidence>
<evidence type="ECO:0000256" key="6">
    <source>
        <dbReference type="ARBA" id="ARBA00022898"/>
    </source>
</evidence>
<dbReference type="PANTHER" id="PTHR11601">
    <property type="entry name" value="CYSTEINE DESULFURYLASE FAMILY MEMBER"/>
    <property type="match status" value="1"/>
</dbReference>
<dbReference type="InterPro" id="IPR015422">
    <property type="entry name" value="PyrdxlP-dep_Trfase_small"/>
</dbReference>
<dbReference type="Proteomes" id="UP000287394">
    <property type="component" value="Chromosome"/>
</dbReference>
<dbReference type="PANTHER" id="PTHR11601:SF34">
    <property type="entry name" value="CYSTEINE DESULFURASE"/>
    <property type="match status" value="1"/>
</dbReference>
<dbReference type="Gene3D" id="1.10.260.50">
    <property type="match status" value="1"/>
</dbReference>
<gene>
    <name evidence="12" type="primary">iscS_2</name>
    <name evidence="12" type="ORF">CCAX7_43630</name>
</gene>
<dbReference type="InterPro" id="IPR016454">
    <property type="entry name" value="Cysteine_dSase"/>
</dbReference>
<evidence type="ECO:0000256" key="10">
    <source>
        <dbReference type="RuleBase" id="RU004504"/>
    </source>
</evidence>
<dbReference type="FunFam" id="3.40.640.10:FF:000084">
    <property type="entry name" value="IscS-like cysteine desulfurase"/>
    <property type="match status" value="1"/>
</dbReference>
<evidence type="ECO:0000256" key="5">
    <source>
        <dbReference type="ARBA" id="ARBA00022723"/>
    </source>
</evidence>
<dbReference type="KEGG" id="ccot:CCAX7_43630"/>
<keyword evidence="4" id="KW-0808">Transferase</keyword>
<dbReference type="AlphaFoldDB" id="A0A402CXH3"/>
<comment type="similarity">
    <text evidence="2">Belongs to the class-V pyridoxal-phosphate-dependent aminotransferase family. NifS/IscS subfamily.</text>
</comment>
<dbReference type="InterPro" id="IPR000192">
    <property type="entry name" value="Aminotrans_V_dom"/>
</dbReference>
<sequence>MEPFLGRDGFGNPSSLHSEGQRAKRALDEARAVVAESIGAQFSEINFNSGGTEADNAALFGVTLANRRRGEHFVTTQIEHEAVLHTARFLETIGFEATYLAPDAQGLVTASQVLEAIRTTTTLVSVMHANNEIGTVQPIAEIGGALRGHNTYFHSDAVQTYGVYPLNVHELGVDLLTVSAHKIYGPKGVGALYVRDGIPIEPLLHGGGQERERRAGTENVAAIAGFGEAVRLMLIERETTAKQMERQRDLLIGMIRERIPGAALNGHQAQRLPGNVHFSFPDIDAESLLVSLDLTGVAASSGSACTAGSIEPSHVLTAIGAASEARGAALRLTLGRETTDEEIRETVEILTRLITRLTRV</sequence>
<comment type="cofactor">
    <cofactor evidence="1 10">
        <name>pyridoxal 5'-phosphate</name>
        <dbReference type="ChEBI" id="CHEBI:597326"/>
    </cofactor>
</comment>
<name>A0A402CXH3_9BACT</name>
<dbReference type="PIRSF" id="PIRSF005572">
    <property type="entry name" value="NifS"/>
    <property type="match status" value="1"/>
</dbReference>
<dbReference type="EC" id="2.8.1.7" evidence="3"/>
<dbReference type="EMBL" id="AP025739">
    <property type="protein sequence ID" value="BDI32312.1"/>
    <property type="molecule type" value="Genomic_DNA"/>
</dbReference>
<organism evidence="12 13">
    <name type="scientific">Capsulimonas corticalis</name>
    <dbReference type="NCBI Taxonomy" id="2219043"/>
    <lineage>
        <taxon>Bacteria</taxon>
        <taxon>Bacillati</taxon>
        <taxon>Armatimonadota</taxon>
        <taxon>Armatimonadia</taxon>
        <taxon>Capsulimonadales</taxon>
        <taxon>Capsulimonadaceae</taxon>
        <taxon>Capsulimonas</taxon>
    </lineage>
</organism>
<comment type="catalytic activity">
    <reaction evidence="9">
        <text>(sulfur carrier)-H + L-cysteine = (sulfur carrier)-SH + L-alanine</text>
        <dbReference type="Rhea" id="RHEA:43892"/>
        <dbReference type="Rhea" id="RHEA-COMP:14737"/>
        <dbReference type="Rhea" id="RHEA-COMP:14739"/>
        <dbReference type="ChEBI" id="CHEBI:29917"/>
        <dbReference type="ChEBI" id="CHEBI:35235"/>
        <dbReference type="ChEBI" id="CHEBI:57972"/>
        <dbReference type="ChEBI" id="CHEBI:64428"/>
        <dbReference type="EC" id="2.8.1.7"/>
    </reaction>
</comment>
<protein>
    <recommendedName>
        <fullName evidence="3">cysteine desulfurase</fullName>
        <ecNumber evidence="3">2.8.1.7</ecNumber>
    </recommendedName>
</protein>
<dbReference type="InterPro" id="IPR015421">
    <property type="entry name" value="PyrdxlP-dep_Trfase_major"/>
</dbReference>
<dbReference type="GO" id="GO:0031071">
    <property type="term" value="F:cysteine desulfurase activity"/>
    <property type="evidence" value="ECO:0007669"/>
    <property type="project" value="UniProtKB-EC"/>
</dbReference>
<keyword evidence="5" id="KW-0479">Metal-binding</keyword>
<dbReference type="GO" id="GO:0046872">
    <property type="term" value="F:metal ion binding"/>
    <property type="evidence" value="ECO:0007669"/>
    <property type="project" value="UniProtKB-KW"/>
</dbReference>
<dbReference type="Pfam" id="PF00266">
    <property type="entry name" value="Aminotran_5"/>
    <property type="match status" value="1"/>
</dbReference>
<evidence type="ECO:0000256" key="4">
    <source>
        <dbReference type="ARBA" id="ARBA00022679"/>
    </source>
</evidence>
<dbReference type="Gene3D" id="3.90.1150.10">
    <property type="entry name" value="Aspartate Aminotransferase, domain 1"/>
    <property type="match status" value="1"/>
</dbReference>
<evidence type="ECO:0000256" key="8">
    <source>
        <dbReference type="ARBA" id="ARBA00023014"/>
    </source>
</evidence>
<evidence type="ECO:0000256" key="9">
    <source>
        <dbReference type="ARBA" id="ARBA00050776"/>
    </source>
</evidence>
<feature type="domain" description="Aminotransferase class V" evidence="11">
    <location>
        <begin position="9"/>
        <end position="344"/>
    </location>
</feature>
<keyword evidence="6" id="KW-0663">Pyridoxal phosphate</keyword>
<dbReference type="Gene3D" id="3.40.640.10">
    <property type="entry name" value="Type I PLP-dependent aspartate aminotransferase-like (Major domain)"/>
    <property type="match status" value="1"/>
</dbReference>